<evidence type="ECO:0000256" key="6">
    <source>
        <dbReference type="ARBA" id="ARBA00022842"/>
    </source>
</evidence>
<keyword evidence="3 15" id="KW-0028">Amino-acid biosynthesis</keyword>
<dbReference type="Pfam" id="PF24877">
    <property type="entry name" value="ILV_EDD_C"/>
    <property type="match status" value="1"/>
</dbReference>
<gene>
    <name evidence="15" type="primary">ilvD</name>
    <name evidence="18" type="ordered locus">Ethha_0153</name>
</gene>
<dbReference type="GO" id="GO:0000287">
    <property type="term" value="F:magnesium ion binding"/>
    <property type="evidence" value="ECO:0007669"/>
    <property type="project" value="UniProtKB-UniRule"/>
</dbReference>
<dbReference type="UniPathway" id="UPA00047">
    <property type="reaction ID" value="UER00057"/>
</dbReference>
<dbReference type="GO" id="GO:0005829">
    <property type="term" value="C:cytosol"/>
    <property type="evidence" value="ECO:0007669"/>
    <property type="project" value="TreeGrafter"/>
</dbReference>
<dbReference type="GO" id="GO:0051537">
    <property type="term" value="F:2 iron, 2 sulfur cluster binding"/>
    <property type="evidence" value="ECO:0007669"/>
    <property type="project" value="UniProtKB-UniRule"/>
</dbReference>
<dbReference type="UniPathway" id="UPA00049">
    <property type="reaction ID" value="UER00061"/>
</dbReference>
<accession>E6U661</accession>
<evidence type="ECO:0000259" key="17">
    <source>
        <dbReference type="Pfam" id="PF24877"/>
    </source>
</evidence>
<dbReference type="PANTHER" id="PTHR43661:SF3">
    <property type="entry name" value="D-XYLONATE DEHYDRATASE YAGF-RELATED"/>
    <property type="match status" value="1"/>
</dbReference>
<dbReference type="NCBIfam" id="NF002068">
    <property type="entry name" value="PRK00911.1"/>
    <property type="match status" value="1"/>
</dbReference>
<dbReference type="Pfam" id="PF00920">
    <property type="entry name" value="ILVD_EDD_N"/>
    <property type="match status" value="1"/>
</dbReference>
<evidence type="ECO:0000313" key="19">
    <source>
        <dbReference type="Proteomes" id="UP000001551"/>
    </source>
</evidence>
<dbReference type="KEGG" id="eha:Ethha_0153"/>
<evidence type="ECO:0000256" key="11">
    <source>
        <dbReference type="ARBA" id="ARBA00029304"/>
    </source>
</evidence>
<dbReference type="AlphaFoldDB" id="E6U661"/>
<dbReference type="Gene3D" id="3.50.30.80">
    <property type="entry name" value="IlvD/EDD C-terminal domain-like"/>
    <property type="match status" value="1"/>
</dbReference>
<evidence type="ECO:0000256" key="12">
    <source>
        <dbReference type="ARBA" id="ARBA00029436"/>
    </source>
</evidence>
<feature type="binding site" evidence="15">
    <location>
        <position position="120"/>
    </location>
    <ligand>
        <name>Mg(2+)</name>
        <dbReference type="ChEBI" id="CHEBI:18420"/>
    </ligand>
</feature>
<keyword evidence="10 15" id="KW-0100">Branched-chain amino acid biosynthesis</keyword>
<comment type="subunit">
    <text evidence="15">Homodimer.</text>
</comment>
<comment type="caution">
    <text evidence="15">Lacks conserved residue(s) required for the propagation of feature annotation.</text>
</comment>
<comment type="similarity">
    <text evidence="2 15">Belongs to the IlvD/Edd family.</text>
</comment>
<sequence length="553" mass="58585">MRSDLIKKGPTRASHRALLKALGLTDREIKRPFVAVVCAASDYIPGHMHLQNIADAVKAGIQAGGGVPFEFNTIGVCDGIAMNHQGMKYSLCSRELIADSIEVMLTAHPLDAVVFIPNCDKIVPGMVLAALRLNLPSIFISGGPMYAGHHNGERIGFNDVCEAVGTHAAGKMSDEELCEIENEVCPGCGSCSGMYTANSMNCLTEAIGLSLPKAGTIPAVKSARIRLAKESGERIMELLNENLRPRDIINKDAVENAIRSDMALGCSTNTVLHLTAIANEAGVEIDMGIFDELGKTTPQICKLSPATREFYIEDLDEVGGIAAVMKELAKAGIIHTDAVTVQGMVGDRIAKAPAADGKCIRTLDNPYRKDGGIAVLRGNLAPEGSVVKQGAVLPDMMVHEGPARVFNSEEEACDAIFGGKIEAGDVVVIRYEGPKGGPGMREMLTPTSALAGYGLDNSVALITDGRFSGASKGAAIGHVSPEAAAGGLLAFVQEGDRISVDIPNRKLELLVPDEEIEKRRQAGFHAPDRQLTGYLKRYAAMVTSGARGAVFEK</sequence>
<keyword evidence="7 15" id="KW-0408">Iron</keyword>
<feature type="active site" description="Proton acceptor" evidence="15">
    <location>
        <position position="468"/>
    </location>
</feature>
<evidence type="ECO:0000256" key="2">
    <source>
        <dbReference type="ARBA" id="ARBA00006486"/>
    </source>
</evidence>
<feature type="binding site" evidence="15">
    <location>
        <position position="442"/>
    </location>
    <ligand>
        <name>Mg(2+)</name>
        <dbReference type="ChEBI" id="CHEBI:18420"/>
    </ligand>
</feature>
<keyword evidence="6 15" id="KW-0460">Magnesium</keyword>
<dbReference type="GO" id="GO:0004160">
    <property type="term" value="F:dihydroxy-acid dehydratase activity"/>
    <property type="evidence" value="ECO:0007669"/>
    <property type="project" value="UniProtKB-UniRule"/>
</dbReference>
<dbReference type="HOGENOM" id="CLU_014271_4_2_9"/>
<dbReference type="InterPro" id="IPR056740">
    <property type="entry name" value="ILV_EDD_C"/>
</dbReference>
<evidence type="ECO:0000256" key="4">
    <source>
        <dbReference type="ARBA" id="ARBA00022714"/>
    </source>
</evidence>
<dbReference type="GO" id="GO:0009099">
    <property type="term" value="P:L-valine biosynthetic process"/>
    <property type="evidence" value="ECO:0007669"/>
    <property type="project" value="UniProtKB-UniRule"/>
</dbReference>
<dbReference type="PROSITE" id="PS00887">
    <property type="entry name" value="ILVD_EDD_2"/>
    <property type="match status" value="1"/>
</dbReference>
<feature type="binding site" evidence="15">
    <location>
        <position position="78"/>
    </location>
    <ligand>
        <name>Mg(2+)</name>
        <dbReference type="ChEBI" id="CHEBI:18420"/>
    </ligand>
</feature>
<dbReference type="HAMAP" id="MF_00012">
    <property type="entry name" value="IlvD"/>
    <property type="match status" value="1"/>
</dbReference>
<feature type="binding site" description="via carbamate group" evidence="15">
    <location>
        <position position="121"/>
    </location>
    <ligand>
        <name>Mg(2+)</name>
        <dbReference type="ChEBI" id="CHEBI:18420"/>
    </ligand>
</feature>
<dbReference type="PROSITE" id="PS00886">
    <property type="entry name" value="ILVD_EDD_1"/>
    <property type="match status" value="1"/>
</dbReference>
<dbReference type="PANTHER" id="PTHR43661">
    <property type="entry name" value="D-XYLONATE DEHYDRATASE"/>
    <property type="match status" value="1"/>
</dbReference>
<reference evidence="18 19" key="1">
    <citation type="submission" date="2010-12" db="EMBL/GenBank/DDBJ databases">
        <title>Complete sequence of Ethanoligenens harbinense YUAN-3.</title>
        <authorList>
            <person name="Lucas S."/>
            <person name="Copeland A."/>
            <person name="Lapidus A."/>
            <person name="Cheng J.-F."/>
            <person name="Bruce D."/>
            <person name="Goodwin L."/>
            <person name="Pitluck S."/>
            <person name="Chertkov O."/>
            <person name="Misra M."/>
            <person name="Detter J.C."/>
            <person name="Han C."/>
            <person name="Tapia R."/>
            <person name="Land M."/>
            <person name="Hauser L."/>
            <person name="Jeffries C."/>
            <person name="Kyrpides N."/>
            <person name="Ivanova N."/>
            <person name="Mikhailova N."/>
            <person name="Wang A."/>
            <person name="Mouttaki H."/>
            <person name="He Z."/>
            <person name="Zhou J."/>
            <person name="Hemme C.L."/>
            <person name="Woyke T."/>
        </authorList>
    </citation>
    <scope>NUCLEOTIDE SEQUENCE [LARGE SCALE GENOMIC DNA]</scope>
    <source>
        <strain evidence="19">DSM 18485 / JCM 12961 / CGMCC 1.5033 / YUAN-3</strain>
    </source>
</reference>
<dbReference type="Proteomes" id="UP000001551">
    <property type="component" value="Chromosome"/>
</dbReference>
<dbReference type="GO" id="GO:0009097">
    <property type="term" value="P:isoleucine biosynthetic process"/>
    <property type="evidence" value="ECO:0007669"/>
    <property type="project" value="UniProtKB-UniRule"/>
</dbReference>
<evidence type="ECO:0000313" key="18">
    <source>
        <dbReference type="EMBL" id="ADU25740.1"/>
    </source>
</evidence>
<evidence type="ECO:0000256" key="10">
    <source>
        <dbReference type="ARBA" id="ARBA00023304"/>
    </source>
</evidence>
<comment type="cofactor">
    <cofactor evidence="1 15">
        <name>Mg(2+)</name>
        <dbReference type="ChEBI" id="CHEBI:18420"/>
    </cofactor>
</comment>
<protein>
    <recommendedName>
        <fullName evidence="14 15">Dihydroxy-acid dehydratase</fullName>
        <shortName evidence="15">DAD</shortName>
        <ecNumber evidence="14 15">4.2.1.9</ecNumber>
    </recommendedName>
</protein>
<evidence type="ECO:0000256" key="8">
    <source>
        <dbReference type="ARBA" id="ARBA00023014"/>
    </source>
</evidence>
<evidence type="ECO:0000256" key="7">
    <source>
        <dbReference type="ARBA" id="ARBA00023004"/>
    </source>
</evidence>
<dbReference type="InterPro" id="IPR037237">
    <property type="entry name" value="IlvD/EDD_N"/>
</dbReference>
<dbReference type="eggNOG" id="COG0129">
    <property type="taxonomic scope" value="Bacteria"/>
</dbReference>
<comment type="pathway">
    <text evidence="13 15">Amino-acid biosynthesis; L-isoleucine biosynthesis; L-isoleucine from 2-oxobutanoate: step 3/4.</text>
</comment>
<evidence type="ECO:0000256" key="5">
    <source>
        <dbReference type="ARBA" id="ARBA00022723"/>
    </source>
</evidence>
<evidence type="ECO:0000256" key="13">
    <source>
        <dbReference type="ARBA" id="ARBA00029437"/>
    </source>
</evidence>
<keyword evidence="5 15" id="KW-0479">Metal-binding</keyword>
<keyword evidence="8 15" id="KW-0411">Iron-sulfur</keyword>
<feature type="domain" description="Dihydroxy-acid/6-phosphogluconate dehydratase C-terminal" evidence="17">
    <location>
        <begin position="358"/>
        <end position="549"/>
    </location>
</feature>
<dbReference type="InterPro" id="IPR000581">
    <property type="entry name" value="ILV_EDD_N"/>
</dbReference>
<dbReference type="EC" id="4.2.1.9" evidence="14 15"/>
<feature type="domain" description="Dihydroxy-acid/6-phosphogluconate dehydratase N-terminal" evidence="16">
    <location>
        <begin position="31"/>
        <end position="343"/>
    </location>
</feature>
<dbReference type="InterPro" id="IPR004404">
    <property type="entry name" value="DihydroxyA_deHydtase"/>
</dbReference>
<dbReference type="FunFam" id="3.50.30.80:FF:000001">
    <property type="entry name" value="Dihydroxy-acid dehydratase"/>
    <property type="match status" value="1"/>
</dbReference>
<dbReference type="SUPFAM" id="SSF143975">
    <property type="entry name" value="IlvD/EDD N-terminal domain-like"/>
    <property type="match status" value="1"/>
</dbReference>
<comment type="catalytic activity">
    <reaction evidence="15">
        <text>(2R,3R)-2,3-dihydroxy-3-methylpentanoate = (S)-3-methyl-2-oxopentanoate + H2O</text>
        <dbReference type="Rhea" id="RHEA:27694"/>
        <dbReference type="ChEBI" id="CHEBI:15377"/>
        <dbReference type="ChEBI" id="CHEBI:35146"/>
        <dbReference type="ChEBI" id="CHEBI:49258"/>
        <dbReference type="EC" id="4.2.1.9"/>
    </reaction>
</comment>
<evidence type="ECO:0000256" key="9">
    <source>
        <dbReference type="ARBA" id="ARBA00023239"/>
    </source>
</evidence>
<keyword evidence="9 15" id="KW-0456">Lyase</keyword>
<dbReference type="EMBL" id="CP002400">
    <property type="protein sequence ID" value="ADU25740.1"/>
    <property type="molecule type" value="Genomic_DNA"/>
</dbReference>
<feature type="modified residue" description="N6-carboxylysine" evidence="15">
    <location>
        <position position="121"/>
    </location>
</feature>
<keyword evidence="19" id="KW-1185">Reference proteome</keyword>
<evidence type="ECO:0000259" key="16">
    <source>
        <dbReference type="Pfam" id="PF00920"/>
    </source>
</evidence>
<comment type="catalytic activity">
    <reaction evidence="11">
        <text>(2R)-2,3-dihydroxy-3-methylbutanoate = 3-methyl-2-oxobutanoate + H2O</text>
        <dbReference type="Rhea" id="RHEA:24809"/>
        <dbReference type="ChEBI" id="CHEBI:11851"/>
        <dbReference type="ChEBI" id="CHEBI:15377"/>
        <dbReference type="ChEBI" id="CHEBI:49072"/>
        <dbReference type="EC" id="4.2.1.9"/>
    </reaction>
    <physiologicalReaction direction="left-to-right" evidence="11">
        <dbReference type="Rhea" id="RHEA:24810"/>
    </physiologicalReaction>
</comment>
<comment type="cofactor">
    <cofactor evidence="15">
        <name>[2Fe-2S] cluster</name>
        <dbReference type="ChEBI" id="CHEBI:190135"/>
    </cofactor>
    <text evidence="15">Binds 1 [2Fe-2S] cluster per subunit. This cluster acts as a Lewis acid cofactor.</text>
</comment>
<organism evidence="18 19">
    <name type="scientific">Ethanoligenens harbinense (strain DSM 18485 / JCM 12961 / CGMCC 1.5033 / YUAN-3)</name>
    <dbReference type="NCBI Taxonomy" id="663278"/>
    <lineage>
        <taxon>Bacteria</taxon>
        <taxon>Bacillati</taxon>
        <taxon>Bacillota</taxon>
        <taxon>Clostridia</taxon>
        <taxon>Eubacteriales</taxon>
        <taxon>Oscillospiraceae</taxon>
        <taxon>Ethanoligenens</taxon>
    </lineage>
</organism>
<dbReference type="InterPro" id="IPR042096">
    <property type="entry name" value="Dihydro-acid_dehy_C"/>
</dbReference>
<dbReference type="InterPro" id="IPR020558">
    <property type="entry name" value="DiOHA_6PGluconate_deHydtase_CS"/>
</dbReference>
<dbReference type="SUPFAM" id="SSF52016">
    <property type="entry name" value="LeuD/IlvD-like"/>
    <property type="match status" value="1"/>
</dbReference>
<evidence type="ECO:0000256" key="1">
    <source>
        <dbReference type="ARBA" id="ARBA00001946"/>
    </source>
</evidence>
<proteinExistence type="inferred from homology"/>
<dbReference type="NCBIfam" id="TIGR00110">
    <property type="entry name" value="ilvD"/>
    <property type="match status" value="1"/>
</dbReference>
<name>E6U661_ETHHY</name>
<evidence type="ECO:0000256" key="3">
    <source>
        <dbReference type="ARBA" id="ARBA00022605"/>
    </source>
</evidence>
<evidence type="ECO:0000256" key="14">
    <source>
        <dbReference type="ARBA" id="ARBA00029490"/>
    </source>
</evidence>
<dbReference type="RefSeq" id="WP_013484121.1">
    <property type="nucleotide sequence ID" value="NC_014828.1"/>
</dbReference>
<keyword evidence="4 15" id="KW-0001">2Fe-2S</keyword>
<comment type="pathway">
    <text evidence="12 15">Amino-acid biosynthesis; L-valine biosynthesis; L-valine from pyruvate: step 3/4.</text>
</comment>
<dbReference type="STRING" id="663278.Ethha_0153"/>
<comment type="function">
    <text evidence="15">Functions in the biosynthesis of branched-chain amino acids. Catalyzes the dehydration of (2R,3R)-2,3-dihydroxy-3-methylpentanoate (2,3-dihydroxy-3-methylvalerate) into 2-oxo-3-methylpentanoate (2-oxo-3-methylvalerate) and of (2R)-2,3-dihydroxy-3-methylbutanoate (2,3-dihydroxyisovalerate) into 2-oxo-3-methylbutanoate (2-oxoisovalerate), the penultimate precursor to L-isoleucine and L-valine, respectively.</text>
</comment>
<evidence type="ECO:0000256" key="15">
    <source>
        <dbReference type="HAMAP-Rule" id="MF_00012"/>
    </source>
</evidence>